<keyword evidence="3" id="KW-0788">Thiol protease</keyword>
<dbReference type="Gene3D" id="2.40.260.10">
    <property type="entry name" value="Sortase"/>
    <property type="match status" value="1"/>
</dbReference>
<reference evidence="6 7" key="1">
    <citation type="submission" date="2018-05" db="EMBL/GenBank/DDBJ databases">
        <title>Kurthia sibirica genome sequence.</title>
        <authorList>
            <person name="Maclea K.S."/>
            <person name="Goen A.E."/>
        </authorList>
    </citation>
    <scope>NUCLEOTIDE SEQUENCE [LARGE SCALE GENOMIC DNA]</scope>
    <source>
        <strain evidence="6 7">ATCC 49154</strain>
    </source>
</reference>
<dbReference type="CDD" id="cd06165">
    <property type="entry name" value="Sortase_A"/>
    <property type="match status" value="1"/>
</dbReference>
<dbReference type="InterPro" id="IPR005754">
    <property type="entry name" value="Sortase"/>
</dbReference>
<protein>
    <recommendedName>
        <fullName evidence="8">Class A sortase</fullName>
    </recommendedName>
</protein>
<keyword evidence="2" id="KW-0378">Hydrolase</keyword>
<dbReference type="RefSeq" id="WP_109306395.1">
    <property type="nucleotide sequence ID" value="NZ_BJUF01000004.1"/>
</dbReference>
<dbReference type="PROSITE" id="PS51257">
    <property type="entry name" value="PROKAR_LIPOPROTEIN"/>
    <property type="match status" value="1"/>
</dbReference>
<feature type="transmembrane region" description="Helical" evidence="5">
    <location>
        <begin position="6"/>
        <end position="28"/>
    </location>
</feature>
<dbReference type="GO" id="GO:0008234">
    <property type="term" value="F:cysteine-type peptidase activity"/>
    <property type="evidence" value="ECO:0007669"/>
    <property type="project" value="UniProtKB-KW"/>
</dbReference>
<gene>
    <name evidence="6" type="ORF">DEX24_10520</name>
</gene>
<sequence>MNKKLGLFIVFIFSCLILSVGAMLFLYFDEQKAQATIKDTGAELVDSYDPERSQLIFDSQSTNENGASSISYDAELKNLTNQEIHDASSNLEAIKKQVVGTIQAPSIELNLPILEGFSTEKLAVGVGTLKPNQHLNKVGNFALAGHNMNTKNPVLFSRITQLKGHDVTVQYKGKKQTYTINSIKIIKPTNIQSIQDDDAIQKNEKMLSLITCTLDGQNRYLVQGVAK</sequence>
<organism evidence="6 7">
    <name type="scientific">Kurthia sibirica</name>
    <dbReference type="NCBI Taxonomy" id="202750"/>
    <lineage>
        <taxon>Bacteria</taxon>
        <taxon>Bacillati</taxon>
        <taxon>Bacillota</taxon>
        <taxon>Bacilli</taxon>
        <taxon>Bacillales</taxon>
        <taxon>Caryophanaceae</taxon>
        <taxon>Kurthia</taxon>
    </lineage>
</organism>
<comment type="caution">
    <text evidence="6">The sequence shown here is derived from an EMBL/GenBank/DDBJ whole genome shotgun (WGS) entry which is preliminary data.</text>
</comment>
<dbReference type="Pfam" id="PF04203">
    <property type="entry name" value="Sortase"/>
    <property type="match status" value="1"/>
</dbReference>
<dbReference type="Proteomes" id="UP000245938">
    <property type="component" value="Unassembled WGS sequence"/>
</dbReference>
<evidence type="ECO:0000256" key="5">
    <source>
        <dbReference type="SAM" id="Phobius"/>
    </source>
</evidence>
<dbReference type="InterPro" id="IPR023365">
    <property type="entry name" value="Sortase_dom-sf"/>
</dbReference>
<evidence type="ECO:0000256" key="3">
    <source>
        <dbReference type="ARBA" id="ARBA00022807"/>
    </source>
</evidence>
<name>A0A2U3AKD9_9BACL</name>
<keyword evidence="5" id="KW-0472">Membrane</keyword>
<dbReference type="OrthoDB" id="1648028at2"/>
<dbReference type="GO" id="GO:0006508">
    <property type="term" value="P:proteolysis"/>
    <property type="evidence" value="ECO:0007669"/>
    <property type="project" value="UniProtKB-KW"/>
</dbReference>
<dbReference type="InterPro" id="IPR042007">
    <property type="entry name" value="Sortase_A"/>
</dbReference>
<keyword evidence="5" id="KW-0812">Transmembrane</keyword>
<evidence type="ECO:0000313" key="7">
    <source>
        <dbReference type="Proteomes" id="UP000245938"/>
    </source>
</evidence>
<evidence type="ECO:0000256" key="2">
    <source>
        <dbReference type="ARBA" id="ARBA00022801"/>
    </source>
</evidence>
<dbReference type="NCBIfam" id="TIGR01076">
    <property type="entry name" value="sortase_fam"/>
    <property type="match status" value="1"/>
</dbReference>
<keyword evidence="7" id="KW-1185">Reference proteome</keyword>
<keyword evidence="5" id="KW-1133">Transmembrane helix</keyword>
<evidence type="ECO:0000256" key="4">
    <source>
        <dbReference type="PIRSR" id="PIRSR605754-1"/>
    </source>
</evidence>
<keyword evidence="1" id="KW-0645">Protease</keyword>
<dbReference type="EMBL" id="QFVR01000013">
    <property type="protein sequence ID" value="PWI24999.1"/>
    <property type="molecule type" value="Genomic_DNA"/>
</dbReference>
<evidence type="ECO:0008006" key="8">
    <source>
        <dbReference type="Google" id="ProtNLM"/>
    </source>
</evidence>
<proteinExistence type="predicted"/>
<accession>A0A2U3AKD9</accession>
<evidence type="ECO:0000313" key="6">
    <source>
        <dbReference type="EMBL" id="PWI24999.1"/>
    </source>
</evidence>
<feature type="active site" description="Proton donor/acceptor" evidence="4">
    <location>
        <position position="146"/>
    </location>
</feature>
<dbReference type="AlphaFoldDB" id="A0A2U3AKD9"/>
<dbReference type="SUPFAM" id="SSF63817">
    <property type="entry name" value="Sortase"/>
    <property type="match status" value="1"/>
</dbReference>
<evidence type="ECO:0000256" key="1">
    <source>
        <dbReference type="ARBA" id="ARBA00022670"/>
    </source>
</evidence>
<feature type="active site" description="Acyl-thioester intermediate" evidence="4">
    <location>
        <position position="212"/>
    </location>
</feature>